<feature type="transmembrane region" description="Helical" evidence="5">
    <location>
        <begin position="120"/>
        <end position="139"/>
    </location>
</feature>
<protein>
    <recommendedName>
        <fullName evidence="6">O-antigen ligase-related domain-containing protein</fullName>
    </recommendedName>
</protein>
<dbReference type="AlphaFoldDB" id="A0A917CME5"/>
<sequence length="457" mass="48536">MSNELRHFEVQSTRDSPTSAAIDQVAVPWLLKAVPVLTFVLPADMIVGPFGANGYLAMMAAIALFALWAVSAVWGLHDPVRFRNPARVGLALFWIASVASYVNMAAGPADAVGRAAADRWLLMLMGWTALVLVTAETVRTRHAAMVLVRCVVLGATVCAVVSLYQFVVGSDPLDYVRAVMIGMSDNGGATTFQNRGLLLRVAGNTFSPIELGMVMSMVLPLAVWRALYDNRGRAVSHWIQCALIAFACVMTVSRSAVIGLVIAGVVTIPFLPPQARKWSSIAVPGALVTVFLAVPGLIATMAALFSSSSDTDPSIANRVNNYPRVQALVLERPVLGMGPATFIQSDARGILDNQYLQTSVEMGLIGLVALVLFFAIPLVASLACAVWVKEPVLRLLAASIASAMAVALIGSATFDSLSFPVFKLVVPLFVGLSGAVWIMSRAEPGRGAPSSVRTVER</sequence>
<comment type="subcellular location">
    <subcellularLocation>
        <location evidence="1">Membrane</location>
        <topology evidence="1">Multi-pass membrane protein</topology>
    </subcellularLocation>
</comment>
<keyword evidence="3 5" id="KW-1133">Transmembrane helix</keyword>
<organism evidence="7 8">
    <name type="scientific">Rhodococcoides trifolii</name>
    <dbReference type="NCBI Taxonomy" id="908250"/>
    <lineage>
        <taxon>Bacteria</taxon>
        <taxon>Bacillati</taxon>
        <taxon>Actinomycetota</taxon>
        <taxon>Actinomycetes</taxon>
        <taxon>Mycobacteriales</taxon>
        <taxon>Nocardiaceae</taxon>
        <taxon>Rhodococcoides</taxon>
    </lineage>
</organism>
<dbReference type="Proteomes" id="UP000654257">
    <property type="component" value="Unassembled WGS sequence"/>
</dbReference>
<accession>A0A917CME5</accession>
<dbReference type="PANTHER" id="PTHR37422:SF13">
    <property type="entry name" value="LIPOPOLYSACCHARIDE BIOSYNTHESIS PROTEIN PA4999-RELATED"/>
    <property type="match status" value="1"/>
</dbReference>
<feature type="transmembrane region" description="Helical" evidence="5">
    <location>
        <begin position="421"/>
        <end position="440"/>
    </location>
</feature>
<feature type="transmembrane region" description="Helical" evidence="5">
    <location>
        <begin position="55"/>
        <end position="76"/>
    </location>
</feature>
<feature type="transmembrane region" description="Helical" evidence="5">
    <location>
        <begin position="394"/>
        <end position="414"/>
    </location>
</feature>
<feature type="transmembrane region" description="Helical" evidence="5">
    <location>
        <begin position="281"/>
        <end position="305"/>
    </location>
</feature>
<reference evidence="7" key="1">
    <citation type="journal article" date="2014" name="Int. J. Syst. Evol. Microbiol.">
        <title>Complete genome sequence of Corynebacterium casei LMG S-19264T (=DSM 44701T), isolated from a smear-ripened cheese.</title>
        <authorList>
            <consortium name="US DOE Joint Genome Institute (JGI-PGF)"/>
            <person name="Walter F."/>
            <person name="Albersmeier A."/>
            <person name="Kalinowski J."/>
            <person name="Ruckert C."/>
        </authorList>
    </citation>
    <scope>NUCLEOTIDE SEQUENCE</scope>
    <source>
        <strain evidence="7">CCM 7905</strain>
    </source>
</reference>
<evidence type="ECO:0000256" key="4">
    <source>
        <dbReference type="ARBA" id="ARBA00023136"/>
    </source>
</evidence>
<evidence type="ECO:0000256" key="1">
    <source>
        <dbReference type="ARBA" id="ARBA00004141"/>
    </source>
</evidence>
<dbReference type="GO" id="GO:0016020">
    <property type="term" value="C:membrane"/>
    <property type="evidence" value="ECO:0007669"/>
    <property type="project" value="UniProtKB-SubCell"/>
</dbReference>
<evidence type="ECO:0000256" key="2">
    <source>
        <dbReference type="ARBA" id="ARBA00022692"/>
    </source>
</evidence>
<evidence type="ECO:0000313" key="8">
    <source>
        <dbReference type="Proteomes" id="UP000654257"/>
    </source>
</evidence>
<feature type="domain" description="O-antigen ligase-related" evidence="6">
    <location>
        <begin position="241"/>
        <end position="370"/>
    </location>
</feature>
<keyword evidence="4 5" id="KW-0472">Membrane</keyword>
<dbReference type="InterPro" id="IPR007016">
    <property type="entry name" value="O-antigen_ligase-rel_domated"/>
</dbReference>
<feature type="transmembrane region" description="Helical" evidence="5">
    <location>
        <begin position="88"/>
        <end position="108"/>
    </location>
</feature>
<evidence type="ECO:0000313" key="7">
    <source>
        <dbReference type="EMBL" id="GGF90425.1"/>
    </source>
</evidence>
<name>A0A917CME5_9NOCA</name>
<keyword evidence="2 5" id="KW-0812">Transmembrane</keyword>
<dbReference type="InterPro" id="IPR051533">
    <property type="entry name" value="WaaL-like"/>
</dbReference>
<dbReference type="Pfam" id="PF04932">
    <property type="entry name" value="Wzy_C"/>
    <property type="match status" value="1"/>
</dbReference>
<reference evidence="7" key="2">
    <citation type="submission" date="2020-09" db="EMBL/GenBank/DDBJ databases">
        <authorList>
            <person name="Sun Q."/>
            <person name="Sedlacek I."/>
        </authorList>
    </citation>
    <scope>NUCLEOTIDE SEQUENCE</scope>
    <source>
        <strain evidence="7">CCM 7905</strain>
    </source>
</reference>
<evidence type="ECO:0000256" key="5">
    <source>
        <dbReference type="SAM" id="Phobius"/>
    </source>
</evidence>
<dbReference type="PANTHER" id="PTHR37422">
    <property type="entry name" value="TEICHURONIC ACID BIOSYNTHESIS PROTEIN TUAE"/>
    <property type="match status" value="1"/>
</dbReference>
<dbReference type="EMBL" id="BMCU01000001">
    <property type="protein sequence ID" value="GGF90425.1"/>
    <property type="molecule type" value="Genomic_DNA"/>
</dbReference>
<comment type="caution">
    <text evidence="7">The sequence shown here is derived from an EMBL/GenBank/DDBJ whole genome shotgun (WGS) entry which is preliminary data.</text>
</comment>
<proteinExistence type="predicted"/>
<dbReference type="RefSeq" id="WP_188542712.1">
    <property type="nucleotide sequence ID" value="NZ_BMCU01000001.1"/>
</dbReference>
<keyword evidence="8" id="KW-1185">Reference proteome</keyword>
<gene>
    <name evidence="7" type="ORF">GCM10007304_00390</name>
</gene>
<feature type="transmembrane region" description="Helical" evidence="5">
    <location>
        <begin position="364"/>
        <end position="388"/>
    </location>
</feature>
<feature type="transmembrane region" description="Helical" evidence="5">
    <location>
        <begin position="239"/>
        <end position="269"/>
    </location>
</feature>
<evidence type="ECO:0000256" key="3">
    <source>
        <dbReference type="ARBA" id="ARBA00022989"/>
    </source>
</evidence>
<feature type="transmembrane region" description="Helical" evidence="5">
    <location>
        <begin position="206"/>
        <end position="227"/>
    </location>
</feature>
<feature type="transmembrane region" description="Helical" evidence="5">
    <location>
        <begin position="146"/>
        <end position="167"/>
    </location>
</feature>
<evidence type="ECO:0000259" key="6">
    <source>
        <dbReference type="Pfam" id="PF04932"/>
    </source>
</evidence>